<dbReference type="Pfam" id="PF02687">
    <property type="entry name" value="FtsX"/>
    <property type="match status" value="1"/>
</dbReference>
<evidence type="ECO:0000256" key="3">
    <source>
        <dbReference type="ARBA" id="ARBA00022692"/>
    </source>
</evidence>
<keyword evidence="5 8" id="KW-0472">Membrane</keyword>
<dbReference type="RefSeq" id="WP_026816674.1">
    <property type="nucleotide sequence ID" value="NZ_AUFF01000002.1"/>
</dbReference>
<comment type="subcellular location">
    <subcellularLocation>
        <location evidence="1">Cell membrane</location>
        <topology evidence="1">Multi-pass membrane protein</topology>
    </subcellularLocation>
</comment>
<dbReference type="Pfam" id="PF12704">
    <property type="entry name" value="MacB_PCD"/>
    <property type="match status" value="1"/>
</dbReference>
<dbReference type="STRING" id="1121013.GCA_000426365_01346"/>
<feature type="region of interest" description="Disordered" evidence="7">
    <location>
        <begin position="218"/>
        <end position="241"/>
    </location>
</feature>
<evidence type="ECO:0000256" key="5">
    <source>
        <dbReference type="ARBA" id="ARBA00023136"/>
    </source>
</evidence>
<dbReference type="InterPro" id="IPR025857">
    <property type="entry name" value="MacB_PCD"/>
</dbReference>
<dbReference type="Proteomes" id="UP000029391">
    <property type="component" value="Unassembled WGS sequence"/>
</dbReference>
<dbReference type="GO" id="GO:0022857">
    <property type="term" value="F:transmembrane transporter activity"/>
    <property type="evidence" value="ECO:0007669"/>
    <property type="project" value="TreeGrafter"/>
</dbReference>
<evidence type="ECO:0000256" key="2">
    <source>
        <dbReference type="ARBA" id="ARBA00022475"/>
    </source>
</evidence>
<feature type="domain" description="ABC3 transporter permease C-terminal" evidence="9">
    <location>
        <begin position="310"/>
        <end position="423"/>
    </location>
</feature>
<evidence type="ECO:0008006" key="13">
    <source>
        <dbReference type="Google" id="ProtNLM"/>
    </source>
</evidence>
<dbReference type="PANTHER" id="PTHR30572">
    <property type="entry name" value="MEMBRANE COMPONENT OF TRANSPORTER-RELATED"/>
    <property type="match status" value="1"/>
</dbReference>
<proteinExistence type="inferred from homology"/>
<evidence type="ECO:0000256" key="7">
    <source>
        <dbReference type="SAM" id="MobiDB-lite"/>
    </source>
</evidence>
<accession>A0A091B9D0</accession>
<feature type="transmembrane region" description="Helical" evidence="8">
    <location>
        <begin position="359"/>
        <end position="381"/>
    </location>
</feature>
<organism evidence="11 12">
    <name type="scientific">Arenimonas composti TR7-09 = DSM 18010</name>
    <dbReference type="NCBI Taxonomy" id="1121013"/>
    <lineage>
        <taxon>Bacteria</taxon>
        <taxon>Pseudomonadati</taxon>
        <taxon>Pseudomonadota</taxon>
        <taxon>Gammaproteobacteria</taxon>
        <taxon>Lysobacterales</taxon>
        <taxon>Lysobacteraceae</taxon>
        <taxon>Arenimonas</taxon>
    </lineage>
</organism>
<evidence type="ECO:0000313" key="12">
    <source>
        <dbReference type="Proteomes" id="UP000029391"/>
    </source>
</evidence>
<protein>
    <recommendedName>
        <fullName evidence="13">Multidrug ABC transporter substrate-binding protein</fullName>
    </recommendedName>
</protein>
<keyword evidence="12" id="KW-1185">Reference proteome</keyword>
<dbReference type="OrthoDB" id="9770036at2"/>
<evidence type="ECO:0000313" key="11">
    <source>
        <dbReference type="EMBL" id="KFN49268.1"/>
    </source>
</evidence>
<sequence>MTLGDVMRSAVSSLRGNWMRSILTALGVIIGIAAVIVMVSVGQGTQSELDQMISRLGSNRLEVFSAGSRGPSPVRGAAGSGGTITDDDADAIRSEIPEVQYVAIQNRGGGQVVFAENNWSTSWYGVNSDYFPVNDWKMGLGEEFSARDYSSAAKVVILGETVRRELFGSDDPIGATIRLGRVPLRVVGVLAPKGQGSWGQDADDVILVPIETGRRRLAPAANTTPASATASGTAAAGASQPRQARTVQQISVGVTRAEDLAYVEDEIAALLRQRHRIQPGADDDFAVRNIAEIVSTRTETTRLMSILLGAVAGISLIVGGIGIMNIMLVSVTERIREIGLRMAVGAGPREIQRQFLAEAMLISLGGGFIGIALGVGGALLAAKFATLPVKLDAQVVLLATGFSVATGLFFGFYPARKAARLDPIEALRHQG</sequence>
<dbReference type="eggNOG" id="COG0577">
    <property type="taxonomic scope" value="Bacteria"/>
</dbReference>
<dbReference type="PANTHER" id="PTHR30572:SF4">
    <property type="entry name" value="ABC TRANSPORTER PERMEASE YTRF"/>
    <property type="match status" value="1"/>
</dbReference>
<keyword evidence="4 8" id="KW-1133">Transmembrane helix</keyword>
<evidence type="ECO:0000259" key="10">
    <source>
        <dbReference type="Pfam" id="PF12704"/>
    </source>
</evidence>
<evidence type="ECO:0000256" key="4">
    <source>
        <dbReference type="ARBA" id="ARBA00022989"/>
    </source>
</evidence>
<comment type="similarity">
    <text evidence="6">Belongs to the ABC-4 integral membrane protein family.</text>
</comment>
<feature type="transmembrane region" description="Helical" evidence="8">
    <location>
        <begin position="393"/>
        <end position="413"/>
    </location>
</feature>
<evidence type="ECO:0000256" key="1">
    <source>
        <dbReference type="ARBA" id="ARBA00004651"/>
    </source>
</evidence>
<feature type="transmembrane region" description="Helical" evidence="8">
    <location>
        <begin position="303"/>
        <end position="331"/>
    </location>
</feature>
<comment type="caution">
    <text evidence="11">The sequence shown here is derived from an EMBL/GenBank/DDBJ whole genome shotgun (WGS) entry which is preliminary data.</text>
</comment>
<feature type="compositionally biased region" description="Low complexity" evidence="7">
    <location>
        <begin position="218"/>
        <end position="238"/>
    </location>
</feature>
<gene>
    <name evidence="11" type="ORF">P873_11520</name>
</gene>
<dbReference type="InterPro" id="IPR003838">
    <property type="entry name" value="ABC3_permease_C"/>
</dbReference>
<name>A0A091B9D0_9GAMM</name>
<reference evidence="11 12" key="1">
    <citation type="submission" date="2013-09" db="EMBL/GenBank/DDBJ databases">
        <title>Genome sequencing of Arenimonas composti.</title>
        <authorList>
            <person name="Chen F."/>
            <person name="Wang G."/>
        </authorList>
    </citation>
    <scope>NUCLEOTIDE SEQUENCE [LARGE SCALE GENOMIC DNA]</scope>
    <source>
        <strain evidence="11 12">TR7-09</strain>
    </source>
</reference>
<dbReference type="GO" id="GO:0005886">
    <property type="term" value="C:plasma membrane"/>
    <property type="evidence" value="ECO:0007669"/>
    <property type="project" value="UniProtKB-SubCell"/>
</dbReference>
<keyword evidence="2" id="KW-1003">Cell membrane</keyword>
<dbReference type="AlphaFoldDB" id="A0A091B9D0"/>
<keyword evidence="3 8" id="KW-0812">Transmembrane</keyword>
<dbReference type="EMBL" id="AWXU01000038">
    <property type="protein sequence ID" value="KFN49268.1"/>
    <property type="molecule type" value="Genomic_DNA"/>
</dbReference>
<feature type="transmembrane region" description="Helical" evidence="8">
    <location>
        <begin position="21"/>
        <end position="42"/>
    </location>
</feature>
<dbReference type="InterPro" id="IPR050250">
    <property type="entry name" value="Macrolide_Exporter_MacB"/>
</dbReference>
<evidence type="ECO:0000256" key="8">
    <source>
        <dbReference type="SAM" id="Phobius"/>
    </source>
</evidence>
<feature type="domain" description="MacB-like periplasmic core" evidence="10">
    <location>
        <begin position="21"/>
        <end position="269"/>
    </location>
</feature>
<evidence type="ECO:0000259" key="9">
    <source>
        <dbReference type="Pfam" id="PF02687"/>
    </source>
</evidence>
<evidence type="ECO:0000256" key="6">
    <source>
        <dbReference type="ARBA" id="ARBA00038076"/>
    </source>
</evidence>